<comment type="caution">
    <text evidence="1">The sequence shown here is derived from an EMBL/GenBank/DDBJ whole genome shotgun (WGS) entry which is preliminary data.</text>
</comment>
<name>A0AAV1JQG2_9NEOP</name>
<sequence>MERGDVSTKGREVIASARRYASNLTASSPLDDMIRALLLISLFRNGLLTDPPCEIDFDCAECIPDDMPLVMSQRAANGSLSVSSGDEMTLSCGEGRLIAYPLLSALTVLCEAGRYRVRQDNSLRTLLELGCQASVFEDVLHAVEHCAAPLQGRAYQTVEPQGNARHVATVCFDEDRGSPIAAHMVSAPADRLRLPPHSDRRAPLTLLGNFNHMFDSNTRHQAEKLFSSDARLNRHLREIFKHERFTFADQTLTGAKLLDGRYFDDQDWRVAEFVSNRVLAWGSVAKGNLAHVQRDVAELVRRARPRGTLDVYAGTHGVMSLRAGGGRRDVRLKPQRFPVPQYVWTVVHERSERKALALIVLNDPFIAVSEIRERVFCESACGRVSWLHETRRYRNYEAPLYGLTFCCHVRNFTGRVHEMPEKIVRDVPEGDDGLLTFLI</sequence>
<keyword evidence="2" id="KW-1185">Reference proteome</keyword>
<organism evidence="1 2">
    <name type="scientific">Leptosia nina</name>
    <dbReference type="NCBI Taxonomy" id="320188"/>
    <lineage>
        <taxon>Eukaryota</taxon>
        <taxon>Metazoa</taxon>
        <taxon>Ecdysozoa</taxon>
        <taxon>Arthropoda</taxon>
        <taxon>Hexapoda</taxon>
        <taxon>Insecta</taxon>
        <taxon>Pterygota</taxon>
        <taxon>Neoptera</taxon>
        <taxon>Endopterygota</taxon>
        <taxon>Lepidoptera</taxon>
        <taxon>Glossata</taxon>
        <taxon>Ditrysia</taxon>
        <taxon>Papilionoidea</taxon>
        <taxon>Pieridae</taxon>
        <taxon>Pierinae</taxon>
        <taxon>Leptosia</taxon>
    </lineage>
</organism>
<reference evidence="1 2" key="1">
    <citation type="submission" date="2023-11" db="EMBL/GenBank/DDBJ databases">
        <authorList>
            <person name="Okamura Y."/>
        </authorList>
    </citation>
    <scope>NUCLEOTIDE SEQUENCE [LARGE SCALE GENOMIC DNA]</scope>
</reference>
<proteinExistence type="predicted"/>
<gene>
    <name evidence="1" type="ORF">LNINA_LOCUS10067</name>
</gene>
<dbReference type="Proteomes" id="UP001497472">
    <property type="component" value="Unassembled WGS sequence"/>
</dbReference>
<evidence type="ECO:0000313" key="2">
    <source>
        <dbReference type="Proteomes" id="UP001497472"/>
    </source>
</evidence>
<dbReference type="InterPro" id="IPR044925">
    <property type="entry name" value="His-Me_finger_sf"/>
</dbReference>
<evidence type="ECO:0008006" key="3">
    <source>
        <dbReference type="Google" id="ProtNLM"/>
    </source>
</evidence>
<dbReference type="SUPFAM" id="SSF54060">
    <property type="entry name" value="His-Me finger endonucleases"/>
    <property type="match status" value="1"/>
</dbReference>
<dbReference type="EMBL" id="CAVLEF010000100">
    <property type="protein sequence ID" value="CAK1550875.1"/>
    <property type="molecule type" value="Genomic_DNA"/>
</dbReference>
<protein>
    <recommendedName>
        <fullName evidence="3">DNA/RNA non-specific endonuclease domain-containing protein</fullName>
    </recommendedName>
</protein>
<accession>A0AAV1JQG2</accession>
<evidence type="ECO:0000313" key="1">
    <source>
        <dbReference type="EMBL" id="CAK1550875.1"/>
    </source>
</evidence>
<dbReference type="Gene3D" id="3.40.570.10">
    <property type="entry name" value="Extracellular Endonuclease, subunit A"/>
    <property type="match status" value="1"/>
</dbReference>
<dbReference type="AlphaFoldDB" id="A0AAV1JQG2"/>
<dbReference type="InterPro" id="IPR044929">
    <property type="entry name" value="DNA/RNA_non-sp_Endonuclease_sf"/>
</dbReference>